<evidence type="ECO:0000313" key="1">
    <source>
        <dbReference type="EMBL" id="KAH7916314.1"/>
    </source>
</evidence>
<proteinExistence type="predicted"/>
<protein>
    <submittedName>
        <fullName evidence="1">Uncharacterized protein</fullName>
    </submittedName>
</protein>
<keyword evidence="2" id="KW-1185">Reference proteome</keyword>
<dbReference type="Proteomes" id="UP000790377">
    <property type="component" value="Unassembled WGS sequence"/>
</dbReference>
<organism evidence="1 2">
    <name type="scientific">Hygrophoropsis aurantiaca</name>
    <dbReference type="NCBI Taxonomy" id="72124"/>
    <lineage>
        <taxon>Eukaryota</taxon>
        <taxon>Fungi</taxon>
        <taxon>Dikarya</taxon>
        <taxon>Basidiomycota</taxon>
        <taxon>Agaricomycotina</taxon>
        <taxon>Agaricomycetes</taxon>
        <taxon>Agaricomycetidae</taxon>
        <taxon>Boletales</taxon>
        <taxon>Coniophorineae</taxon>
        <taxon>Hygrophoropsidaceae</taxon>
        <taxon>Hygrophoropsis</taxon>
    </lineage>
</organism>
<gene>
    <name evidence="1" type="ORF">BJ138DRAFT_996237</name>
</gene>
<comment type="caution">
    <text evidence="1">The sequence shown here is derived from an EMBL/GenBank/DDBJ whole genome shotgun (WGS) entry which is preliminary data.</text>
</comment>
<evidence type="ECO:0000313" key="2">
    <source>
        <dbReference type="Proteomes" id="UP000790377"/>
    </source>
</evidence>
<dbReference type="EMBL" id="MU267592">
    <property type="protein sequence ID" value="KAH7916314.1"/>
    <property type="molecule type" value="Genomic_DNA"/>
</dbReference>
<sequence length="587" mass="64741">MHTHHHGDPMIELNETEITMWHGPTLPSYWSIDVEDRDPDVPRYPGLMVLHVLCMSLAFFVALPAGIAMRSMKHAWHGLPVLGYYCFCVLGCAASGLYRKLTPDMYEGSSHATHGYLVLLSSLGLSAVDICGFALRIYSYMKSSSKFAFYPFWRNVVLGHSEDSTSSSVYISLIAEEPEDYDEVVMKPGRLSDKQESPHVSQQPSIAPIQIQDELEDQTSPWVSGHAHHYSTSSERTIFEPTSPHGSRHSEETLHDVAILPTASPKVSLGRRVARAAFGTFERALVSAGFAMTLTGIVVYTGGCRGGYVNGCLAHLIKGGIFWCYGLVTFARFLGSFSELGWAWNIAPAGEYVSAEFVESLVIFLYGITNTWMERFGTQPGDPYTTKQVQHISIAVMFWFAGIVGMGIESKRVRGWLASTAAASAGPSASLITEPPTYRASFNPFPALVIGVTGVAMSAHAQTYLFQVQIHQLWGFLLLGFSVLRCLTYFFVWLGPPRSILPSRPPTEALGSFFLACGGLVFIFSTEEVTTAAMRKGRDDMMMFLNLAVAITCFAFTWTLCLVAFKGWLKARTTTRIAHKLHHSSSP</sequence>
<name>A0ACB8AT28_9AGAM</name>
<reference evidence="1" key="1">
    <citation type="journal article" date="2021" name="New Phytol.">
        <title>Evolutionary innovations through gain and loss of genes in the ectomycorrhizal Boletales.</title>
        <authorList>
            <person name="Wu G."/>
            <person name="Miyauchi S."/>
            <person name="Morin E."/>
            <person name="Kuo A."/>
            <person name="Drula E."/>
            <person name="Varga T."/>
            <person name="Kohler A."/>
            <person name="Feng B."/>
            <person name="Cao Y."/>
            <person name="Lipzen A."/>
            <person name="Daum C."/>
            <person name="Hundley H."/>
            <person name="Pangilinan J."/>
            <person name="Johnson J."/>
            <person name="Barry K."/>
            <person name="LaButti K."/>
            <person name="Ng V."/>
            <person name="Ahrendt S."/>
            <person name="Min B."/>
            <person name="Choi I.G."/>
            <person name="Park H."/>
            <person name="Plett J.M."/>
            <person name="Magnuson J."/>
            <person name="Spatafora J.W."/>
            <person name="Nagy L.G."/>
            <person name="Henrissat B."/>
            <person name="Grigoriev I.V."/>
            <person name="Yang Z.L."/>
            <person name="Xu J."/>
            <person name="Martin F.M."/>
        </authorList>
    </citation>
    <scope>NUCLEOTIDE SEQUENCE</scope>
    <source>
        <strain evidence="1">ATCC 28755</strain>
    </source>
</reference>
<accession>A0ACB8AT28</accession>